<evidence type="ECO:0000313" key="4">
    <source>
        <dbReference type="Proteomes" id="UP000555552"/>
    </source>
</evidence>
<keyword evidence="1" id="KW-1133">Transmembrane helix</keyword>
<evidence type="ECO:0000256" key="1">
    <source>
        <dbReference type="SAM" id="Phobius"/>
    </source>
</evidence>
<dbReference type="SUPFAM" id="SSF109854">
    <property type="entry name" value="DinB/YfiT-like putative metalloenzymes"/>
    <property type="match status" value="1"/>
</dbReference>
<keyword evidence="1" id="KW-0472">Membrane</keyword>
<dbReference type="Pfam" id="PF07331">
    <property type="entry name" value="TctB"/>
    <property type="match status" value="1"/>
</dbReference>
<comment type="caution">
    <text evidence="3">The sequence shown here is derived from an EMBL/GenBank/DDBJ whole genome shotgun (WGS) entry which is preliminary data.</text>
</comment>
<dbReference type="EMBL" id="JABEMA010000035">
    <property type="protein sequence ID" value="NNH22349.1"/>
    <property type="molecule type" value="Genomic_DNA"/>
</dbReference>
<dbReference type="InterPro" id="IPR034660">
    <property type="entry name" value="DinB/YfiT-like"/>
</dbReference>
<dbReference type="AlphaFoldDB" id="A0A849BGW0"/>
<dbReference type="InterPro" id="IPR017519">
    <property type="entry name" value="CHP03085"/>
</dbReference>
<sequence>MTPSASERAVLVEELGRCGPDAPTLCAGWTARDLAAHLVVRERRPDAALGIVVTPLAGHGERVRAAVAARPFDVLLDLVASGPPRLSPFALPGVETAVNTGEHFVHAEDVRRAGDAPAEPRALPAAVRRALWGGLRGRARLLYRRSPVGVVLETPEGRVVARRAPEGAGTVPGGTGDDRPTAPTDWRSVALVAATFAVFIAVLVPLGWLLAGTWLFWGTAQALGSRRRLFDLGVALAVASVVQLAFRAGLGLNLPAGVLGL</sequence>
<keyword evidence="1" id="KW-0812">Transmembrane</keyword>
<evidence type="ECO:0000259" key="2">
    <source>
        <dbReference type="Pfam" id="PF07331"/>
    </source>
</evidence>
<dbReference type="NCBIfam" id="TIGR03083">
    <property type="entry name" value="maleylpyruvate isomerase family mycothiol-dependent enzyme"/>
    <property type="match status" value="1"/>
</dbReference>
<keyword evidence="4" id="KW-1185">Reference proteome</keyword>
<feature type="transmembrane region" description="Helical" evidence="1">
    <location>
        <begin position="229"/>
        <end position="246"/>
    </location>
</feature>
<dbReference type="RefSeq" id="WP_171202197.1">
    <property type="nucleotide sequence ID" value="NZ_JABEMA010000035.1"/>
</dbReference>
<evidence type="ECO:0000313" key="3">
    <source>
        <dbReference type="EMBL" id="NNH22349.1"/>
    </source>
</evidence>
<reference evidence="3 4" key="1">
    <citation type="submission" date="2020-05" db="EMBL/GenBank/DDBJ databases">
        <title>MicrobeNet Type strains.</title>
        <authorList>
            <person name="Nicholson A.C."/>
        </authorList>
    </citation>
    <scope>NUCLEOTIDE SEQUENCE [LARGE SCALE GENOMIC DNA]</scope>
    <source>
        <strain evidence="3 4">JCM 14547</strain>
    </source>
</reference>
<dbReference type="Proteomes" id="UP000555552">
    <property type="component" value="Unassembled WGS sequence"/>
</dbReference>
<protein>
    <submittedName>
        <fullName evidence="3">TIGR03085 family protein</fullName>
    </submittedName>
</protein>
<gene>
    <name evidence="3" type="ORF">HLB09_04455</name>
</gene>
<accession>A0A849BGW0</accession>
<feature type="domain" description="DUF1468" evidence="2">
    <location>
        <begin position="174"/>
        <end position="255"/>
    </location>
</feature>
<proteinExistence type="predicted"/>
<name>A0A849BGW0_9ACTN</name>
<dbReference type="NCBIfam" id="TIGR03085">
    <property type="entry name" value="TIGR03085 family metal-binding protein"/>
    <property type="match status" value="1"/>
</dbReference>
<organism evidence="3 4">
    <name type="scientific">Pseudokineococcus marinus</name>
    <dbReference type="NCBI Taxonomy" id="351215"/>
    <lineage>
        <taxon>Bacteria</taxon>
        <taxon>Bacillati</taxon>
        <taxon>Actinomycetota</taxon>
        <taxon>Actinomycetes</taxon>
        <taxon>Kineosporiales</taxon>
        <taxon>Kineosporiaceae</taxon>
        <taxon>Pseudokineococcus</taxon>
    </lineage>
</organism>
<dbReference type="InterPro" id="IPR009936">
    <property type="entry name" value="DUF1468"/>
</dbReference>
<dbReference type="InterPro" id="IPR017517">
    <property type="entry name" value="Maleyloyr_isom"/>
</dbReference>
<feature type="transmembrane region" description="Helical" evidence="1">
    <location>
        <begin position="189"/>
        <end position="217"/>
    </location>
</feature>